<keyword evidence="3 5" id="KW-1133">Transmembrane helix</keyword>
<name>A0A7J3M295_ARCFL</name>
<dbReference type="InterPro" id="IPR035906">
    <property type="entry name" value="MetI-like_sf"/>
</dbReference>
<evidence type="ECO:0000256" key="5">
    <source>
        <dbReference type="RuleBase" id="RU363032"/>
    </source>
</evidence>
<comment type="similarity">
    <text evidence="5">Belongs to the binding-protein-dependent transport system permease family.</text>
</comment>
<evidence type="ECO:0000259" key="6">
    <source>
        <dbReference type="PROSITE" id="PS50928"/>
    </source>
</evidence>
<keyword evidence="2 5" id="KW-0812">Transmembrane</keyword>
<dbReference type="PANTHER" id="PTHR43376">
    <property type="entry name" value="OLIGOPEPTIDE TRANSPORT SYSTEM PERMEASE PROTEIN"/>
    <property type="match status" value="1"/>
</dbReference>
<dbReference type="SUPFAM" id="SSF161098">
    <property type="entry name" value="MetI-like"/>
    <property type="match status" value="1"/>
</dbReference>
<sequence>MPGDPILNLFGEEAYLYEGILMELKREFGLDKPLHEQYLLYLLNLFSCNLGFSFSFQRPVSEVVAEYMLRTLILTIPSTILGIILGIYLALLIVWKGGERAMVIMILIYSIPAYWLGMVFLYIFSFKFGLFPLGGAVNSVIYINRLILPFLTIVIHIIVLNAIMGRAILAGTLRDSFVLTAISKGLKNSLILRRHVLKPSLAPIIALASIEFGFAFSGSTLVEIVFSYPGIGMLTWEAIKTRDYPILQAIFFIIALVVIIANAIADLISRAIDPRLRS</sequence>
<protein>
    <submittedName>
        <fullName evidence="7">ABC transporter permease</fullName>
    </submittedName>
</protein>
<dbReference type="Pfam" id="PF00528">
    <property type="entry name" value="BPD_transp_1"/>
    <property type="match status" value="1"/>
</dbReference>
<feature type="transmembrane region" description="Helical" evidence="5">
    <location>
        <begin position="68"/>
        <end position="95"/>
    </location>
</feature>
<feature type="transmembrane region" description="Helical" evidence="5">
    <location>
        <begin position="146"/>
        <end position="164"/>
    </location>
</feature>
<proteinExistence type="inferred from homology"/>
<dbReference type="CDD" id="cd06261">
    <property type="entry name" value="TM_PBP2"/>
    <property type="match status" value="1"/>
</dbReference>
<feature type="domain" description="ABC transmembrane type-1" evidence="6">
    <location>
        <begin position="68"/>
        <end position="265"/>
    </location>
</feature>
<comment type="subcellular location">
    <subcellularLocation>
        <location evidence="5">Cell membrane</location>
        <topology evidence="5">Multi-pass membrane protein</topology>
    </subcellularLocation>
    <subcellularLocation>
        <location evidence="1">Membrane</location>
        <topology evidence="1">Multi-pass membrane protein</topology>
    </subcellularLocation>
</comment>
<feature type="transmembrane region" description="Helical" evidence="5">
    <location>
        <begin position="246"/>
        <end position="268"/>
    </location>
</feature>
<reference evidence="7" key="1">
    <citation type="journal article" date="2020" name="mSystems">
        <title>Genome- and Community-Level Interaction Insights into Carbon Utilization and Element Cycling Functions of Hydrothermarchaeota in Hydrothermal Sediment.</title>
        <authorList>
            <person name="Zhou Z."/>
            <person name="Liu Y."/>
            <person name="Xu W."/>
            <person name="Pan J."/>
            <person name="Luo Z.H."/>
            <person name="Li M."/>
        </authorList>
    </citation>
    <scope>NUCLEOTIDE SEQUENCE [LARGE SCALE GENOMIC DNA]</scope>
    <source>
        <strain evidence="7">SpSt-587</strain>
    </source>
</reference>
<evidence type="ECO:0000256" key="1">
    <source>
        <dbReference type="ARBA" id="ARBA00004141"/>
    </source>
</evidence>
<dbReference type="PROSITE" id="PS50928">
    <property type="entry name" value="ABC_TM1"/>
    <property type="match status" value="1"/>
</dbReference>
<gene>
    <name evidence="7" type="ORF">ENT52_05445</name>
</gene>
<dbReference type="AlphaFoldDB" id="A0A7J3M295"/>
<keyword evidence="4 5" id="KW-0472">Membrane</keyword>
<evidence type="ECO:0000256" key="4">
    <source>
        <dbReference type="ARBA" id="ARBA00023136"/>
    </source>
</evidence>
<evidence type="ECO:0000313" key="7">
    <source>
        <dbReference type="EMBL" id="HGT83152.1"/>
    </source>
</evidence>
<dbReference type="GO" id="GO:0055085">
    <property type="term" value="P:transmembrane transport"/>
    <property type="evidence" value="ECO:0007669"/>
    <property type="project" value="InterPro"/>
</dbReference>
<feature type="transmembrane region" description="Helical" evidence="5">
    <location>
        <begin position="201"/>
        <end position="226"/>
    </location>
</feature>
<organism evidence="7">
    <name type="scientific">Archaeoglobus fulgidus</name>
    <dbReference type="NCBI Taxonomy" id="2234"/>
    <lineage>
        <taxon>Archaea</taxon>
        <taxon>Methanobacteriati</taxon>
        <taxon>Methanobacteriota</taxon>
        <taxon>Archaeoglobi</taxon>
        <taxon>Archaeoglobales</taxon>
        <taxon>Archaeoglobaceae</taxon>
        <taxon>Archaeoglobus</taxon>
    </lineage>
</organism>
<accession>A0A7J3M295</accession>
<evidence type="ECO:0000256" key="3">
    <source>
        <dbReference type="ARBA" id="ARBA00022989"/>
    </source>
</evidence>
<dbReference type="InterPro" id="IPR000515">
    <property type="entry name" value="MetI-like"/>
</dbReference>
<feature type="transmembrane region" description="Helical" evidence="5">
    <location>
        <begin position="102"/>
        <end position="126"/>
    </location>
</feature>
<dbReference type="Gene3D" id="1.10.3720.10">
    <property type="entry name" value="MetI-like"/>
    <property type="match status" value="1"/>
</dbReference>
<comment type="caution">
    <text evidence="7">The sequence shown here is derived from an EMBL/GenBank/DDBJ whole genome shotgun (WGS) entry which is preliminary data.</text>
</comment>
<evidence type="ECO:0000256" key="2">
    <source>
        <dbReference type="ARBA" id="ARBA00022692"/>
    </source>
</evidence>
<dbReference type="PANTHER" id="PTHR43376:SF1">
    <property type="entry name" value="OLIGOPEPTIDE TRANSPORT SYSTEM PERMEASE PROTEIN"/>
    <property type="match status" value="1"/>
</dbReference>
<dbReference type="EMBL" id="DSYZ01000104">
    <property type="protein sequence ID" value="HGT83152.1"/>
    <property type="molecule type" value="Genomic_DNA"/>
</dbReference>
<keyword evidence="5" id="KW-0813">Transport</keyword>
<dbReference type="GO" id="GO:0005886">
    <property type="term" value="C:plasma membrane"/>
    <property type="evidence" value="ECO:0007669"/>
    <property type="project" value="UniProtKB-SubCell"/>
</dbReference>